<sequence length="338" mass="35476">MAVTMRDVAKRAGVSVKTVSNVVSGEYPYIRPETRARVVEAIEDLGYRLNVSARQMRTNRTDVIGLALPELRLQYFAELADEVIRAAAEEGLRVVIEQVEHVEHVAVDHMIGTGAHLLDGAIVAPTSQADVAPESAPRGFPIVVLGDRRIGDDVDQVYLANATGARLAVNHLLDVGCRRIVALGGMPGETTGNAGERTAGYADALAARGVDVDPDLVVPTSAWTMAAGAQSLSAILERGTTFDGVFAFSDSIAIGALGALAQAGVRVPDDVAVVGFDDIDDAAHAVPPLTSVAVDRARTAHEAVRLLVRRLRADTPPPTSAVEIGATLVVRASSTRSA</sequence>
<dbReference type="GO" id="GO:0000976">
    <property type="term" value="F:transcription cis-regulatory region binding"/>
    <property type="evidence" value="ECO:0007669"/>
    <property type="project" value="TreeGrafter"/>
</dbReference>
<proteinExistence type="predicted"/>
<dbReference type="InterPro" id="IPR046335">
    <property type="entry name" value="LacI/GalR-like_sensor"/>
</dbReference>
<gene>
    <name evidence="5" type="ordered locus">Bcav_1520</name>
</gene>
<evidence type="ECO:0000256" key="2">
    <source>
        <dbReference type="ARBA" id="ARBA00023125"/>
    </source>
</evidence>
<name>C5C377_BEUC1</name>
<dbReference type="Pfam" id="PF13377">
    <property type="entry name" value="Peripla_BP_3"/>
    <property type="match status" value="1"/>
</dbReference>
<dbReference type="GO" id="GO:0003700">
    <property type="term" value="F:DNA-binding transcription factor activity"/>
    <property type="evidence" value="ECO:0007669"/>
    <property type="project" value="TreeGrafter"/>
</dbReference>
<dbReference type="PROSITE" id="PS00356">
    <property type="entry name" value="HTH_LACI_1"/>
    <property type="match status" value="1"/>
</dbReference>
<evidence type="ECO:0000313" key="5">
    <source>
        <dbReference type="EMBL" id="ACQ79776.1"/>
    </source>
</evidence>
<dbReference type="HOGENOM" id="CLU_037628_6_1_11"/>
<dbReference type="InterPro" id="IPR000843">
    <property type="entry name" value="HTH_LacI"/>
</dbReference>
<dbReference type="SUPFAM" id="SSF47413">
    <property type="entry name" value="lambda repressor-like DNA-binding domains"/>
    <property type="match status" value="1"/>
</dbReference>
<accession>C5C377</accession>
<feature type="domain" description="HTH lacI-type" evidence="4">
    <location>
        <begin position="3"/>
        <end position="58"/>
    </location>
</feature>
<dbReference type="Proteomes" id="UP000007962">
    <property type="component" value="Chromosome"/>
</dbReference>
<protein>
    <submittedName>
        <fullName evidence="5">Transcriptional regulator, LacI family</fullName>
    </submittedName>
</protein>
<dbReference type="PANTHER" id="PTHR30146">
    <property type="entry name" value="LACI-RELATED TRANSCRIPTIONAL REPRESSOR"/>
    <property type="match status" value="1"/>
</dbReference>
<keyword evidence="6" id="KW-1185">Reference proteome</keyword>
<keyword evidence="1" id="KW-0805">Transcription regulation</keyword>
<dbReference type="Pfam" id="PF00356">
    <property type="entry name" value="LacI"/>
    <property type="match status" value="1"/>
</dbReference>
<dbReference type="CDD" id="cd06267">
    <property type="entry name" value="PBP1_LacI_sugar_binding-like"/>
    <property type="match status" value="1"/>
</dbReference>
<dbReference type="Gene3D" id="3.40.50.2300">
    <property type="match status" value="2"/>
</dbReference>
<dbReference type="KEGG" id="bcv:Bcav_1520"/>
<evidence type="ECO:0000256" key="3">
    <source>
        <dbReference type="ARBA" id="ARBA00023163"/>
    </source>
</evidence>
<dbReference type="RefSeq" id="WP_015882016.1">
    <property type="nucleotide sequence ID" value="NC_012669.1"/>
</dbReference>
<dbReference type="PROSITE" id="PS50932">
    <property type="entry name" value="HTH_LACI_2"/>
    <property type="match status" value="1"/>
</dbReference>
<dbReference type="InterPro" id="IPR028082">
    <property type="entry name" value="Peripla_BP_I"/>
</dbReference>
<dbReference type="EMBL" id="CP001618">
    <property type="protein sequence ID" value="ACQ79776.1"/>
    <property type="molecule type" value="Genomic_DNA"/>
</dbReference>
<dbReference type="SUPFAM" id="SSF53822">
    <property type="entry name" value="Periplasmic binding protein-like I"/>
    <property type="match status" value="1"/>
</dbReference>
<dbReference type="PANTHER" id="PTHR30146:SF109">
    <property type="entry name" value="HTH-TYPE TRANSCRIPTIONAL REGULATOR GALS"/>
    <property type="match status" value="1"/>
</dbReference>
<dbReference type="eggNOG" id="COG1609">
    <property type="taxonomic scope" value="Bacteria"/>
</dbReference>
<dbReference type="InterPro" id="IPR010982">
    <property type="entry name" value="Lambda_DNA-bd_dom_sf"/>
</dbReference>
<evidence type="ECO:0000259" key="4">
    <source>
        <dbReference type="PROSITE" id="PS50932"/>
    </source>
</evidence>
<dbReference type="Gene3D" id="1.10.260.40">
    <property type="entry name" value="lambda repressor-like DNA-binding domains"/>
    <property type="match status" value="1"/>
</dbReference>
<dbReference type="SMART" id="SM00354">
    <property type="entry name" value="HTH_LACI"/>
    <property type="match status" value="1"/>
</dbReference>
<evidence type="ECO:0000313" key="6">
    <source>
        <dbReference type="Proteomes" id="UP000007962"/>
    </source>
</evidence>
<reference evidence="5 6" key="1">
    <citation type="journal article" date="2009" name="Stand. Genomic Sci.">
        <title>Complete genome sequence of Beutenbergia cavernae type strain (HKI 0122).</title>
        <authorList>
            <person name="Land M."/>
            <person name="Pukall R."/>
            <person name="Abt B."/>
            <person name="Goker M."/>
            <person name="Rohde M."/>
            <person name="Glavina Del Rio T."/>
            <person name="Tice H."/>
            <person name="Copeland A."/>
            <person name="Cheng J.F."/>
            <person name="Lucas S."/>
            <person name="Chen F."/>
            <person name="Nolan M."/>
            <person name="Bruce D."/>
            <person name="Goodwin L."/>
            <person name="Pitluck S."/>
            <person name="Ivanova N."/>
            <person name="Mavromatis K."/>
            <person name="Ovchinnikova G."/>
            <person name="Pati A."/>
            <person name="Chen A."/>
            <person name="Palaniappan K."/>
            <person name="Hauser L."/>
            <person name="Chang Y.J."/>
            <person name="Jefferies C.C."/>
            <person name="Saunders E."/>
            <person name="Brettin T."/>
            <person name="Detter J.C."/>
            <person name="Han C."/>
            <person name="Chain P."/>
            <person name="Bristow J."/>
            <person name="Eisen J.A."/>
            <person name="Markowitz V."/>
            <person name="Hugenholtz P."/>
            <person name="Kyrpides N.C."/>
            <person name="Klenk H.P."/>
            <person name="Lapidus A."/>
        </authorList>
    </citation>
    <scope>NUCLEOTIDE SEQUENCE [LARGE SCALE GENOMIC DNA]</scope>
    <source>
        <strain evidence="6">ATCC BAA-8 / DSM 12333 / NBRC 16432</strain>
    </source>
</reference>
<organism evidence="5 6">
    <name type="scientific">Beutenbergia cavernae (strain ATCC BAA-8 / DSM 12333 / CCUG 43141 / JCM 11478 / NBRC 16432 / NCIMB 13614 / HKI 0122)</name>
    <dbReference type="NCBI Taxonomy" id="471853"/>
    <lineage>
        <taxon>Bacteria</taxon>
        <taxon>Bacillati</taxon>
        <taxon>Actinomycetota</taxon>
        <taxon>Actinomycetes</taxon>
        <taxon>Micrococcales</taxon>
        <taxon>Beutenbergiaceae</taxon>
        <taxon>Beutenbergia</taxon>
    </lineage>
</organism>
<dbReference type="AlphaFoldDB" id="C5C377"/>
<keyword evidence="3" id="KW-0804">Transcription</keyword>
<keyword evidence="2" id="KW-0238">DNA-binding</keyword>
<evidence type="ECO:0000256" key="1">
    <source>
        <dbReference type="ARBA" id="ARBA00023015"/>
    </source>
</evidence>
<dbReference type="STRING" id="471853.Bcav_1520"/>
<dbReference type="CDD" id="cd01392">
    <property type="entry name" value="HTH_LacI"/>
    <property type="match status" value="1"/>
</dbReference>